<dbReference type="RefSeq" id="WP_261692871.1">
    <property type="nucleotide sequence ID" value="NZ_CP104694.1"/>
</dbReference>
<organism evidence="1 2">
    <name type="scientific">Tahibacter amnicola</name>
    <dbReference type="NCBI Taxonomy" id="2976241"/>
    <lineage>
        <taxon>Bacteria</taxon>
        <taxon>Pseudomonadati</taxon>
        <taxon>Pseudomonadota</taxon>
        <taxon>Gammaproteobacteria</taxon>
        <taxon>Lysobacterales</taxon>
        <taxon>Rhodanobacteraceae</taxon>
        <taxon>Tahibacter</taxon>
    </lineage>
</organism>
<dbReference type="Pfam" id="PF10946">
    <property type="entry name" value="DUF2625"/>
    <property type="match status" value="1"/>
</dbReference>
<name>A0ABY6BB66_9GAMM</name>
<accession>A0ABY6BB66</accession>
<proteinExistence type="predicted"/>
<dbReference type="NCBIfam" id="NF008498">
    <property type="entry name" value="PRK11408.1-5"/>
    <property type="match status" value="1"/>
</dbReference>
<dbReference type="Proteomes" id="UP001064632">
    <property type="component" value="Chromosome"/>
</dbReference>
<evidence type="ECO:0000313" key="1">
    <source>
        <dbReference type="EMBL" id="UXI65876.1"/>
    </source>
</evidence>
<reference evidence="1" key="1">
    <citation type="submission" date="2022-09" db="EMBL/GenBank/DDBJ databases">
        <title>Tahibacter sp. nov., isolated from a fresh water.</title>
        <authorList>
            <person name="Baek J.H."/>
            <person name="Lee J.K."/>
            <person name="Kim J.M."/>
            <person name="Jeon C.O."/>
        </authorList>
    </citation>
    <scope>NUCLEOTIDE SEQUENCE</scope>
    <source>
        <strain evidence="1">W38</strain>
    </source>
</reference>
<sequence length="215" mass="23556">MRTLYELIDLHEPAFPLVRQWAASAVRSVEILPPSAQRDAALLKVQVTTRSPMGAIIHDTGGILVDGGWLRILGSGHPRLTRTLPGWNVGRGEGFLLVADDAVGGFFAINGGALGGDPGGMYYFAPDSLAWEPLHVGYSEFLQWSFSEGLGAFYDWIRWQGWEDDVRTLQGDRSFSFYPFLFTAEGEGGRGSRSDVDVAESWTLSLNFASQLGAR</sequence>
<protein>
    <submittedName>
        <fullName evidence="1">DUF2625 domain-containing protein</fullName>
    </submittedName>
</protein>
<dbReference type="InterPro" id="IPR021239">
    <property type="entry name" value="DUF2625"/>
</dbReference>
<keyword evidence="2" id="KW-1185">Reference proteome</keyword>
<dbReference type="EMBL" id="CP104694">
    <property type="protein sequence ID" value="UXI65876.1"/>
    <property type="molecule type" value="Genomic_DNA"/>
</dbReference>
<evidence type="ECO:0000313" key="2">
    <source>
        <dbReference type="Proteomes" id="UP001064632"/>
    </source>
</evidence>
<gene>
    <name evidence="1" type="ORF">N4264_14025</name>
</gene>